<dbReference type="InterPro" id="IPR002060">
    <property type="entry name" value="Squ/phyt_synthse"/>
</dbReference>
<protein>
    <submittedName>
        <fullName evidence="4">Uncharacterized protein</fullName>
    </submittedName>
</protein>
<comment type="caution">
    <text evidence="4">The sequence shown here is derived from an EMBL/GenBank/DDBJ whole genome shotgun (WGS) entry which is preliminary data.</text>
</comment>
<dbReference type="InterPro" id="IPR044843">
    <property type="entry name" value="Trans_IPPS_bact-type"/>
</dbReference>
<dbReference type="AlphaFoldDB" id="A0A4D4LHF6"/>
<reference evidence="4 5" key="1">
    <citation type="journal article" date="2020" name="Int. J. Syst. Evol. Microbiol.">
        <title>Reclassification of Streptomyces castelarensis and Streptomyces sporoclivatus as later heterotypic synonyms of Streptomyces antimycoticus.</title>
        <authorList>
            <person name="Komaki H."/>
            <person name="Tamura T."/>
        </authorList>
    </citation>
    <scope>NUCLEOTIDE SEQUENCE [LARGE SCALE GENOMIC DNA]</scope>
    <source>
        <strain evidence="4 5">NBRC 13459</strain>
    </source>
</reference>
<dbReference type="GO" id="GO:0016117">
    <property type="term" value="P:carotenoid biosynthetic process"/>
    <property type="evidence" value="ECO:0007669"/>
    <property type="project" value="UniProtKB-ARBA"/>
</dbReference>
<dbReference type="SFLD" id="SFLDG01212">
    <property type="entry name" value="Phytoene_synthase_like"/>
    <property type="match status" value="1"/>
</dbReference>
<dbReference type="SUPFAM" id="SSF48576">
    <property type="entry name" value="Terpenoid synthases"/>
    <property type="match status" value="2"/>
</dbReference>
<sequence length="606" mass="65988">MLAKAARENFPVAPFFLPRAWRTDLMAVYGYARLVDDIGDGDLAPGGADAELLGLDRDQADDALAMLDAFEADLRRVFRPAAEPRHPLLRALRPTVQRHGLDQEPFLGLIEANRQDQRIRRYATYQDLLDYCELSANPVGRLVLGITGTASPERIRRSDAICTALQIIEHLQDVAEDLRRDRVYLPAEDMKRFGVTEADLAAPRGGVRLRALVAKEAERAAALLNEGTPLVGSVHGRLKVLLAGFVAGGRAALRAVAAAGHDVLPGPPRPTKLSLLREVGRHCEERGEPDREGISARVRASARGVPLLRGRDRPPGPQLRLRHQAAADGEAPCDVGPVRLLPPGRRHRRRPLDPEAKRARLADTRALLDRMRRGGIEEDDTDPVAVALAHAAHRFPIPLDALDELIDGVLMDVAGQTYETWDDLKGYCRCVAGAIGRLSLGVFGTAPRTGHSEDELERAPAYADTLGLALQLTNILRDVREDAATGRTYLPADDLAKFGCTAAFHGSTAPPDADFTGLVHFEVRRARALFAEGFRLLPLLDRRSGACVSAMAGIYRRLLDRIAKDPAAVLRGRVSLPGHEKAYVAVRGLAGLDARAVERRGTGRPV</sequence>
<keyword evidence="5" id="KW-1185">Reference proteome</keyword>
<dbReference type="UniPathway" id="UPA00799"/>
<dbReference type="Gene3D" id="1.10.600.10">
    <property type="entry name" value="Farnesyl Diphosphate Synthase"/>
    <property type="match status" value="2"/>
</dbReference>
<feature type="region of interest" description="Disordered" evidence="3">
    <location>
        <begin position="326"/>
        <end position="351"/>
    </location>
</feature>
<dbReference type="NCBIfam" id="TIGR03464">
    <property type="entry name" value="HpnC"/>
    <property type="match status" value="1"/>
</dbReference>
<dbReference type="SFLD" id="SFLDS00005">
    <property type="entry name" value="Isoprenoid_Synthase_Type_I"/>
    <property type="match status" value="1"/>
</dbReference>
<dbReference type="InterPro" id="IPR008949">
    <property type="entry name" value="Isoprenoid_synthase_dom_sf"/>
</dbReference>
<proteinExistence type="predicted"/>
<dbReference type="PANTHER" id="PTHR31480">
    <property type="entry name" value="BIFUNCTIONAL LYCOPENE CYCLASE/PHYTOENE SYNTHASE"/>
    <property type="match status" value="1"/>
</dbReference>
<dbReference type="EMBL" id="BJHW01000001">
    <property type="protein sequence ID" value="GDY57887.1"/>
    <property type="molecule type" value="Genomic_DNA"/>
</dbReference>
<evidence type="ECO:0000256" key="3">
    <source>
        <dbReference type="SAM" id="MobiDB-lite"/>
    </source>
</evidence>
<evidence type="ECO:0000256" key="1">
    <source>
        <dbReference type="ARBA" id="ARBA00004684"/>
    </source>
</evidence>
<gene>
    <name evidence="4" type="ORF">SVIO_085100</name>
</gene>
<keyword evidence="2" id="KW-0808">Transferase</keyword>
<dbReference type="Pfam" id="PF00494">
    <property type="entry name" value="SQS_PSY"/>
    <property type="match status" value="2"/>
</dbReference>
<dbReference type="GO" id="GO:0051996">
    <property type="term" value="F:squalene synthase [NAD(P)H] activity"/>
    <property type="evidence" value="ECO:0007669"/>
    <property type="project" value="InterPro"/>
</dbReference>
<name>A0A4D4LHF6_STRVO</name>
<dbReference type="InterPro" id="IPR017827">
    <property type="entry name" value="HSQ_synthase_HpnC"/>
</dbReference>
<dbReference type="InterPro" id="IPR019845">
    <property type="entry name" value="Squalene/phytoene_synthase_CS"/>
</dbReference>
<organism evidence="4 5">
    <name type="scientific">Streptomyces violaceusniger</name>
    <dbReference type="NCBI Taxonomy" id="68280"/>
    <lineage>
        <taxon>Bacteria</taxon>
        <taxon>Bacillati</taxon>
        <taxon>Actinomycetota</taxon>
        <taxon>Actinomycetes</taxon>
        <taxon>Kitasatosporales</taxon>
        <taxon>Streptomycetaceae</taxon>
        <taxon>Streptomyces</taxon>
        <taxon>Streptomyces violaceusniger group</taxon>
    </lineage>
</organism>
<dbReference type="CDD" id="cd00683">
    <property type="entry name" value="Trans_IPPS_HH"/>
    <property type="match status" value="2"/>
</dbReference>
<dbReference type="PROSITE" id="PS01044">
    <property type="entry name" value="SQUALEN_PHYTOEN_SYN_1"/>
    <property type="match status" value="1"/>
</dbReference>
<dbReference type="SFLD" id="SFLDG01018">
    <property type="entry name" value="Squalene/Phytoene_Synthase_Lik"/>
    <property type="match status" value="1"/>
</dbReference>
<dbReference type="InterPro" id="IPR033904">
    <property type="entry name" value="Trans_IPPS_HH"/>
</dbReference>
<evidence type="ECO:0000256" key="2">
    <source>
        <dbReference type="ARBA" id="ARBA00022679"/>
    </source>
</evidence>
<evidence type="ECO:0000313" key="5">
    <source>
        <dbReference type="Proteomes" id="UP000301309"/>
    </source>
</evidence>
<evidence type="ECO:0000313" key="4">
    <source>
        <dbReference type="EMBL" id="GDY57887.1"/>
    </source>
</evidence>
<dbReference type="PROSITE" id="PS01045">
    <property type="entry name" value="SQUALEN_PHYTOEN_SYN_2"/>
    <property type="match status" value="1"/>
</dbReference>
<accession>A0A4D4LHF6</accession>
<comment type="pathway">
    <text evidence="1">Carotenoid biosynthesis; phytoene biosynthesis.</text>
</comment>
<dbReference type="GO" id="GO:0004311">
    <property type="term" value="F:geranylgeranyl diphosphate synthase activity"/>
    <property type="evidence" value="ECO:0007669"/>
    <property type="project" value="InterPro"/>
</dbReference>
<dbReference type="Proteomes" id="UP000301309">
    <property type="component" value="Unassembled WGS sequence"/>
</dbReference>